<organism evidence="1">
    <name type="scientific">Timema poppense</name>
    <name type="common">Walking stick</name>
    <dbReference type="NCBI Taxonomy" id="170557"/>
    <lineage>
        <taxon>Eukaryota</taxon>
        <taxon>Metazoa</taxon>
        <taxon>Ecdysozoa</taxon>
        <taxon>Arthropoda</taxon>
        <taxon>Hexapoda</taxon>
        <taxon>Insecta</taxon>
        <taxon>Pterygota</taxon>
        <taxon>Neoptera</taxon>
        <taxon>Polyneoptera</taxon>
        <taxon>Phasmatodea</taxon>
        <taxon>Timematodea</taxon>
        <taxon>Timematoidea</taxon>
        <taxon>Timematidae</taxon>
        <taxon>Timema</taxon>
    </lineage>
</organism>
<dbReference type="AlphaFoldDB" id="A0A7R9D133"/>
<name>A0A7R9D133_TIMPO</name>
<dbReference type="EMBL" id="OD002646">
    <property type="protein sequence ID" value="CAD7405756.1"/>
    <property type="molecule type" value="Genomic_DNA"/>
</dbReference>
<proteinExistence type="predicted"/>
<accession>A0A7R9D133</accession>
<protein>
    <submittedName>
        <fullName evidence="1">Uncharacterized protein</fullName>
    </submittedName>
</protein>
<evidence type="ECO:0000313" key="1">
    <source>
        <dbReference type="EMBL" id="CAD7405756.1"/>
    </source>
</evidence>
<sequence length="395" mass="45331">MEGQDVCASKAKPVKPLAITSIFNTLFPLDVVDAKRVIVGMSVKNNFTPYVQLEKCGGNCAMFNRTEWQELGSYKSAISKFFSNTQPPQKISLTYHESSLRRLCGDRMVVISEIQDAVLRRVTYLAPSWARLCDVWDLIDVAIDRRDMWLTPIAHCCNNLIDTLVVDVCDTLTESADVVDHEQPTVETHIKNLDLISPTYYIRQVNFLGMWPLKSLPKVRLMIFILTNRSMTLWQYCVRSSVVNYVRLFCLFPKYWKNSLEDVFWLLRFDERATRSTNLQTVNFAHDFSKVPARYIIAFMGGLSLALQYALNVNMSVAIVAMVKYTGQLDQYNSSTNVTELETCPGILLQYGEDQAQLRCEKLGECSNEQCHFLYLRLAHAEPLRLTRRVQIKKT</sequence>
<reference evidence="1" key="1">
    <citation type="submission" date="2020-11" db="EMBL/GenBank/DDBJ databases">
        <authorList>
            <person name="Tran Van P."/>
        </authorList>
    </citation>
    <scope>NUCLEOTIDE SEQUENCE</scope>
</reference>
<gene>
    <name evidence="1" type="ORF">TPSB3V08_LOCUS5132</name>
</gene>